<dbReference type="OrthoDB" id="6268059at2759"/>
<organism evidence="1 2">
    <name type="scientific">Paragonimus skrjabini miyazakii</name>
    <dbReference type="NCBI Taxonomy" id="59628"/>
    <lineage>
        <taxon>Eukaryota</taxon>
        <taxon>Metazoa</taxon>
        <taxon>Spiralia</taxon>
        <taxon>Lophotrochozoa</taxon>
        <taxon>Platyhelminthes</taxon>
        <taxon>Trematoda</taxon>
        <taxon>Digenea</taxon>
        <taxon>Plagiorchiida</taxon>
        <taxon>Troglotremata</taxon>
        <taxon>Troglotrematidae</taxon>
        <taxon>Paragonimus</taxon>
    </lineage>
</organism>
<sequence>MAVQTEAECHKQRAAEIIQLTHSNESQTQQIMNLQQKLLDIGDRIATNEIISVGSSDQTSISRLAQLHNIQETRVTLRYLFNSPKFLLGKTIGLCSQSSKESGSE</sequence>
<keyword evidence="2" id="KW-1185">Reference proteome</keyword>
<comment type="caution">
    <text evidence="1">The sequence shown here is derived from an EMBL/GenBank/DDBJ whole genome shotgun (WGS) entry which is preliminary data.</text>
</comment>
<proteinExistence type="predicted"/>
<feature type="non-terminal residue" evidence="1">
    <location>
        <position position="1"/>
    </location>
</feature>
<reference evidence="1" key="1">
    <citation type="submission" date="2019-07" db="EMBL/GenBank/DDBJ databases">
        <title>Annotation for the trematode Paragonimus miyazaki's.</title>
        <authorList>
            <person name="Choi Y.-J."/>
        </authorList>
    </citation>
    <scope>NUCLEOTIDE SEQUENCE</scope>
    <source>
        <strain evidence="1">Japan</strain>
    </source>
</reference>
<dbReference type="Proteomes" id="UP000822476">
    <property type="component" value="Unassembled WGS sequence"/>
</dbReference>
<gene>
    <name evidence="1" type="ORF">EG68_12164</name>
</gene>
<evidence type="ECO:0000313" key="1">
    <source>
        <dbReference type="EMBL" id="KAF7234340.1"/>
    </source>
</evidence>
<name>A0A8S9YI65_9TREM</name>
<dbReference type="EMBL" id="JTDE01010248">
    <property type="protein sequence ID" value="KAF7234340.1"/>
    <property type="molecule type" value="Genomic_DNA"/>
</dbReference>
<protein>
    <submittedName>
        <fullName evidence="1">Uncharacterized protein</fullName>
    </submittedName>
</protein>
<dbReference type="AlphaFoldDB" id="A0A8S9YI65"/>
<evidence type="ECO:0000313" key="2">
    <source>
        <dbReference type="Proteomes" id="UP000822476"/>
    </source>
</evidence>
<accession>A0A8S9YI65</accession>